<sequence length="545" mass="62887">MSDRRSRNGCSSCRRRRRKCDEGRPQCKECQKRQTRCEYVGRLRWIVEIPVTSGGQHIRARGSPDSLEEEYEMEKRSQKSTLMPSSHGRFCGLPSEVLTEARCDAIPELDEDEDEETIENEQDASDDQDSEIWTLDHDFCEPLTSEHFNSFGERIAFAYWVNYLSGVLTARNSAENPYRKLSKLALASPVLLRTIISIATEHMSCHGRVPTELAIERQNRAISSLREALVTSQPHGPCGFYSIENPSSNDLHPKQAILATVLLQIAHVVFIGGTGVDVHLACAMHLLQDLHYIDRPANDFIPRILIQRFAIYDVLTSILHHRRPYLPLSFWLFIPNEEYDHTEPSFFEMTGCPQPLLGYFARLSNLAADLSEKIYDENIVLDKASMLETDMRIYDRSRVTSHSDSATAVRYEDNLAHCFYWSAHLILQRAIYRDSPHSTRVQHTVTNIIQQIKDMPVGCGPDSRLSFPFYLSSREAVTDKHREWVRERNQQLREVYPSRWRDKVMTILEEIWATIDTGRQKTDAANWYIDAKISAMERERDFARV</sequence>
<evidence type="ECO:0000313" key="1">
    <source>
        <dbReference type="EMBL" id="KAK9233756.1"/>
    </source>
</evidence>
<organism evidence="1 2">
    <name type="scientific">Lipomyces kononenkoae</name>
    <name type="common">Yeast</name>
    <dbReference type="NCBI Taxonomy" id="34357"/>
    <lineage>
        <taxon>Eukaryota</taxon>
        <taxon>Fungi</taxon>
        <taxon>Dikarya</taxon>
        <taxon>Ascomycota</taxon>
        <taxon>Saccharomycotina</taxon>
        <taxon>Lipomycetes</taxon>
        <taxon>Lipomycetales</taxon>
        <taxon>Lipomycetaceae</taxon>
        <taxon>Lipomyces</taxon>
    </lineage>
</organism>
<evidence type="ECO:0000313" key="2">
    <source>
        <dbReference type="Proteomes" id="UP001433508"/>
    </source>
</evidence>
<accession>A0ACC3SQ18</accession>
<reference evidence="2" key="1">
    <citation type="journal article" date="2024" name="Front. Bioeng. Biotechnol.">
        <title>Genome-scale model development and genomic sequencing of the oleaginous clade Lipomyces.</title>
        <authorList>
            <person name="Czajka J.J."/>
            <person name="Han Y."/>
            <person name="Kim J."/>
            <person name="Mondo S.J."/>
            <person name="Hofstad B.A."/>
            <person name="Robles A."/>
            <person name="Haridas S."/>
            <person name="Riley R."/>
            <person name="LaButti K."/>
            <person name="Pangilinan J."/>
            <person name="Andreopoulos W."/>
            <person name="Lipzen A."/>
            <person name="Yan J."/>
            <person name="Wang M."/>
            <person name="Ng V."/>
            <person name="Grigoriev I.V."/>
            <person name="Spatafora J.W."/>
            <person name="Magnuson J.K."/>
            <person name="Baker S.E."/>
            <person name="Pomraning K.R."/>
        </authorList>
    </citation>
    <scope>NUCLEOTIDE SEQUENCE [LARGE SCALE GENOMIC DNA]</scope>
    <source>
        <strain evidence="2">CBS 7786</strain>
    </source>
</reference>
<keyword evidence="2" id="KW-1185">Reference proteome</keyword>
<dbReference type="Proteomes" id="UP001433508">
    <property type="component" value="Unassembled WGS sequence"/>
</dbReference>
<name>A0ACC3SQ18_LIPKO</name>
<gene>
    <name evidence="1" type="ORF">V1525DRAFT_415492</name>
</gene>
<comment type="caution">
    <text evidence="1">The sequence shown here is derived from an EMBL/GenBank/DDBJ whole genome shotgun (WGS) entry which is preliminary data.</text>
</comment>
<dbReference type="EMBL" id="MU971619">
    <property type="protein sequence ID" value="KAK9233756.1"/>
    <property type="molecule type" value="Genomic_DNA"/>
</dbReference>
<protein>
    <submittedName>
        <fullName evidence="1">Fungal-specific transcription factor domain-containing protein</fullName>
    </submittedName>
</protein>
<proteinExistence type="predicted"/>